<name>A0A329QBI2_9ACTN</name>
<gene>
    <name evidence="5" type="ORF">DPM12_20250</name>
</gene>
<protein>
    <recommendedName>
        <fullName evidence="4">HTH luxR-type domain-containing protein</fullName>
    </recommendedName>
</protein>
<dbReference type="InterPro" id="IPR016032">
    <property type="entry name" value="Sig_transdc_resp-reg_C-effctor"/>
</dbReference>
<sequence>MPLELARTRLQLGGALAHHDPPAATAELRRALKAFEGLGAAREANEAAGMLRELGIAAARSGPKGLTPLSTREREVLALLGEGLSNPEIADRLYISRRTVEHHVARTLDKLGLHSRGEAIAQAVRYSGETITAPCEP</sequence>
<dbReference type="InterPro" id="IPR000792">
    <property type="entry name" value="Tscrpt_reg_LuxR_C"/>
</dbReference>
<evidence type="ECO:0000256" key="1">
    <source>
        <dbReference type="ARBA" id="ARBA00023015"/>
    </source>
</evidence>
<dbReference type="AlphaFoldDB" id="A0A329QBI2"/>
<dbReference type="SMART" id="SM00421">
    <property type="entry name" value="HTH_LUXR"/>
    <property type="match status" value="1"/>
</dbReference>
<keyword evidence="1" id="KW-0805">Transcription regulation</keyword>
<proteinExistence type="predicted"/>
<keyword evidence="3" id="KW-0804">Transcription</keyword>
<evidence type="ECO:0000259" key="4">
    <source>
        <dbReference type="PROSITE" id="PS50043"/>
    </source>
</evidence>
<dbReference type="Proteomes" id="UP000250462">
    <property type="component" value="Unassembled WGS sequence"/>
</dbReference>
<dbReference type="SUPFAM" id="SSF46894">
    <property type="entry name" value="C-terminal effector domain of the bipartite response regulators"/>
    <property type="match status" value="1"/>
</dbReference>
<dbReference type="CDD" id="cd06170">
    <property type="entry name" value="LuxR_C_like"/>
    <property type="match status" value="1"/>
</dbReference>
<feature type="domain" description="HTH luxR-type" evidence="4">
    <location>
        <begin position="62"/>
        <end position="127"/>
    </location>
</feature>
<dbReference type="InterPro" id="IPR036388">
    <property type="entry name" value="WH-like_DNA-bd_sf"/>
</dbReference>
<reference evidence="5 6" key="1">
    <citation type="submission" date="2018-06" db="EMBL/GenBank/DDBJ databases">
        <title>Phytoactinopolyspora halophila sp. nov., a novel halophilic actinomycete isolated from a saline soil in China.</title>
        <authorList>
            <person name="Tang S.-K."/>
        </authorList>
    </citation>
    <scope>NUCLEOTIDE SEQUENCE [LARGE SCALE GENOMIC DNA]</scope>
    <source>
        <strain evidence="5 6">YIM 96934</strain>
    </source>
</reference>
<dbReference type="GO" id="GO:0006355">
    <property type="term" value="P:regulation of DNA-templated transcription"/>
    <property type="evidence" value="ECO:0007669"/>
    <property type="project" value="InterPro"/>
</dbReference>
<dbReference type="PANTHER" id="PTHR44688:SF16">
    <property type="entry name" value="DNA-BINDING TRANSCRIPTIONAL ACTIVATOR DEVR_DOSR"/>
    <property type="match status" value="1"/>
</dbReference>
<dbReference type="PANTHER" id="PTHR44688">
    <property type="entry name" value="DNA-BINDING TRANSCRIPTIONAL ACTIVATOR DEVR_DOSR"/>
    <property type="match status" value="1"/>
</dbReference>
<dbReference type="GO" id="GO:0003677">
    <property type="term" value="F:DNA binding"/>
    <property type="evidence" value="ECO:0007669"/>
    <property type="project" value="UniProtKB-KW"/>
</dbReference>
<organism evidence="5 6">
    <name type="scientific">Phytoactinopolyspora halophila</name>
    <dbReference type="NCBI Taxonomy" id="1981511"/>
    <lineage>
        <taxon>Bacteria</taxon>
        <taxon>Bacillati</taxon>
        <taxon>Actinomycetota</taxon>
        <taxon>Actinomycetes</taxon>
        <taxon>Jiangellales</taxon>
        <taxon>Jiangellaceae</taxon>
        <taxon>Phytoactinopolyspora</taxon>
    </lineage>
</organism>
<evidence type="ECO:0000256" key="3">
    <source>
        <dbReference type="ARBA" id="ARBA00023163"/>
    </source>
</evidence>
<dbReference type="PROSITE" id="PS00622">
    <property type="entry name" value="HTH_LUXR_1"/>
    <property type="match status" value="1"/>
</dbReference>
<evidence type="ECO:0000256" key="2">
    <source>
        <dbReference type="ARBA" id="ARBA00023125"/>
    </source>
</evidence>
<dbReference type="EMBL" id="QMIG01000035">
    <property type="protein sequence ID" value="RAW09694.1"/>
    <property type="molecule type" value="Genomic_DNA"/>
</dbReference>
<keyword evidence="2" id="KW-0238">DNA-binding</keyword>
<dbReference type="Pfam" id="PF00196">
    <property type="entry name" value="GerE"/>
    <property type="match status" value="1"/>
</dbReference>
<evidence type="ECO:0000313" key="5">
    <source>
        <dbReference type="EMBL" id="RAW09694.1"/>
    </source>
</evidence>
<dbReference type="PROSITE" id="PS50043">
    <property type="entry name" value="HTH_LUXR_2"/>
    <property type="match status" value="1"/>
</dbReference>
<keyword evidence="6" id="KW-1185">Reference proteome</keyword>
<dbReference type="Gene3D" id="1.10.10.10">
    <property type="entry name" value="Winged helix-like DNA-binding domain superfamily/Winged helix DNA-binding domain"/>
    <property type="match status" value="1"/>
</dbReference>
<evidence type="ECO:0000313" key="6">
    <source>
        <dbReference type="Proteomes" id="UP000250462"/>
    </source>
</evidence>
<dbReference type="PRINTS" id="PR00038">
    <property type="entry name" value="HTHLUXR"/>
</dbReference>
<comment type="caution">
    <text evidence="5">The sequence shown here is derived from an EMBL/GenBank/DDBJ whole genome shotgun (WGS) entry which is preliminary data.</text>
</comment>
<accession>A0A329QBI2</accession>